<dbReference type="InterPro" id="IPR052982">
    <property type="entry name" value="SRP1/TIP1-like"/>
</dbReference>
<dbReference type="Proteomes" id="UP000078561">
    <property type="component" value="Unassembled WGS sequence"/>
</dbReference>
<dbReference type="InParanoid" id="A0A168RA89"/>
<feature type="domain" description="Yeast cell wall synthesis Kre9/Knh1-like N-terminal" evidence="4">
    <location>
        <begin position="27"/>
        <end position="122"/>
    </location>
</feature>
<dbReference type="OMA" id="MFTNEDG"/>
<evidence type="ECO:0000256" key="2">
    <source>
        <dbReference type="SAM" id="MobiDB-lite"/>
    </source>
</evidence>
<dbReference type="EMBL" id="LT554591">
    <property type="protein sequence ID" value="SAM06378.1"/>
    <property type="molecule type" value="Genomic_DNA"/>
</dbReference>
<dbReference type="InterPro" id="IPR018466">
    <property type="entry name" value="Kre9/Knh1-like_N"/>
</dbReference>
<feature type="signal peptide" evidence="3">
    <location>
        <begin position="1"/>
        <end position="21"/>
    </location>
</feature>
<accession>A0A168RA89</accession>
<dbReference type="PANTHER" id="PTHR40633:SF1">
    <property type="entry name" value="GPI ANCHORED SERINE-THREONINE RICH PROTEIN (AFU_ORTHOLOGUE AFUA_1G03630)"/>
    <property type="match status" value="1"/>
</dbReference>
<feature type="chain" id="PRO_5007900029" description="Yeast cell wall synthesis Kre9/Knh1-like N-terminal domain-containing protein" evidence="3">
    <location>
        <begin position="22"/>
        <end position="259"/>
    </location>
</feature>
<proteinExistence type="predicted"/>
<dbReference type="PANTHER" id="PTHR40633">
    <property type="entry name" value="MATRIX PROTEIN, PUTATIVE (AFU_ORTHOLOGUE AFUA_8G05410)-RELATED"/>
    <property type="match status" value="1"/>
</dbReference>
<name>A0A168RA89_ABSGL</name>
<evidence type="ECO:0000259" key="4">
    <source>
        <dbReference type="Pfam" id="PF10342"/>
    </source>
</evidence>
<organism evidence="5">
    <name type="scientific">Absidia glauca</name>
    <name type="common">Pin mould</name>
    <dbReference type="NCBI Taxonomy" id="4829"/>
    <lineage>
        <taxon>Eukaryota</taxon>
        <taxon>Fungi</taxon>
        <taxon>Fungi incertae sedis</taxon>
        <taxon>Mucoromycota</taxon>
        <taxon>Mucoromycotina</taxon>
        <taxon>Mucoromycetes</taxon>
        <taxon>Mucorales</taxon>
        <taxon>Cunninghamellaceae</taxon>
        <taxon>Absidia</taxon>
    </lineage>
</organism>
<evidence type="ECO:0000256" key="3">
    <source>
        <dbReference type="SAM" id="SignalP"/>
    </source>
</evidence>
<dbReference type="OrthoDB" id="2432613at2759"/>
<sequence length="259" mass="27429">MTGILFYGVVLVSMMMMVVKANLSPSNPEPGTVWTAGREYEITWEEDNTEPALNATWKNFRIDLMTGEDNDQVLLTNIAENVKGDVMKYKYTAPLVDPPAPIYFLMFTNEDGEFAWSTRFAIVGPNGMQEVPEKSVQPTGEKIPWGVGKLVSDVSSESIDEKNAEADASSAVPSSLASKTAAASPSALSASQQASKPVAAASSQVNGQVSVRAATASPSVASARKGNVSEMKSTSNAQPFVSLTMVGGVASFAVGLFLF</sequence>
<evidence type="ECO:0000256" key="1">
    <source>
        <dbReference type="ARBA" id="ARBA00022729"/>
    </source>
</evidence>
<reference evidence="5" key="1">
    <citation type="submission" date="2016-04" db="EMBL/GenBank/DDBJ databases">
        <authorList>
            <person name="Evans L.H."/>
            <person name="Alamgir A."/>
            <person name="Owens N."/>
            <person name="Weber N.D."/>
            <person name="Virtaneva K."/>
            <person name="Barbian K."/>
            <person name="Babar A."/>
            <person name="Rosenke K."/>
        </authorList>
    </citation>
    <scope>NUCLEOTIDE SEQUENCE [LARGE SCALE GENOMIC DNA]</scope>
    <source>
        <strain evidence="5">CBS 101.48</strain>
    </source>
</reference>
<keyword evidence="1 3" id="KW-0732">Signal</keyword>
<dbReference type="AlphaFoldDB" id="A0A168RA89"/>
<feature type="region of interest" description="Disordered" evidence="2">
    <location>
        <begin position="214"/>
        <end position="234"/>
    </location>
</feature>
<gene>
    <name evidence="5" type="primary">ABSGL_12267.1 scaffold 12745</name>
</gene>
<evidence type="ECO:0000313" key="5">
    <source>
        <dbReference type="EMBL" id="SAM06378.1"/>
    </source>
</evidence>
<protein>
    <recommendedName>
        <fullName evidence="4">Yeast cell wall synthesis Kre9/Knh1-like N-terminal domain-containing protein</fullName>
    </recommendedName>
</protein>
<keyword evidence="6" id="KW-1185">Reference proteome</keyword>
<dbReference type="Pfam" id="PF10342">
    <property type="entry name" value="Kre9_KNH"/>
    <property type="match status" value="1"/>
</dbReference>
<evidence type="ECO:0000313" key="6">
    <source>
        <dbReference type="Proteomes" id="UP000078561"/>
    </source>
</evidence>